<organism evidence="4 5">
    <name type="scientific">Pleionea litopenaei</name>
    <dbReference type="NCBI Taxonomy" id="3070815"/>
    <lineage>
        <taxon>Bacteria</taxon>
        <taxon>Pseudomonadati</taxon>
        <taxon>Pseudomonadota</taxon>
        <taxon>Gammaproteobacteria</taxon>
        <taxon>Oceanospirillales</taxon>
        <taxon>Pleioneaceae</taxon>
        <taxon>Pleionea</taxon>
    </lineage>
</organism>
<dbReference type="GO" id="GO:0044550">
    <property type="term" value="P:secondary metabolite biosynthetic process"/>
    <property type="evidence" value="ECO:0007669"/>
    <property type="project" value="TreeGrafter"/>
</dbReference>
<dbReference type="Gene3D" id="3.30.300.30">
    <property type="match status" value="1"/>
</dbReference>
<keyword evidence="2" id="KW-0596">Phosphopantetheine</keyword>
<accession>A0AA51RTI6</accession>
<dbReference type="Gene3D" id="1.10.1200.10">
    <property type="entry name" value="ACP-like"/>
    <property type="match status" value="1"/>
</dbReference>
<dbReference type="InterPro" id="IPR045851">
    <property type="entry name" value="AMP-bd_C_sf"/>
</dbReference>
<dbReference type="SUPFAM" id="SSF47336">
    <property type="entry name" value="ACP-like"/>
    <property type="match status" value="1"/>
</dbReference>
<dbReference type="NCBIfam" id="TIGR01733">
    <property type="entry name" value="AA-adenyl-dom"/>
    <property type="match status" value="1"/>
</dbReference>
<dbReference type="PROSITE" id="PS50075">
    <property type="entry name" value="CARRIER"/>
    <property type="match status" value="1"/>
</dbReference>
<evidence type="ECO:0000256" key="2">
    <source>
        <dbReference type="ARBA" id="ARBA00022450"/>
    </source>
</evidence>
<dbReference type="SUPFAM" id="SSF56801">
    <property type="entry name" value="Acetyl-CoA synthetase-like"/>
    <property type="match status" value="1"/>
</dbReference>
<dbReference type="RefSeq" id="WP_309202456.1">
    <property type="nucleotide sequence ID" value="NZ_CP133548.1"/>
</dbReference>
<dbReference type="AlphaFoldDB" id="A0AA51RTI6"/>
<evidence type="ECO:0000256" key="1">
    <source>
        <dbReference type="ARBA" id="ARBA00001957"/>
    </source>
</evidence>
<dbReference type="GO" id="GO:0043041">
    <property type="term" value="P:amino acid activation for nonribosomal peptide biosynthetic process"/>
    <property type="evidence" value="ECO:0007669"/>
    <property type="project" value="TreeGrafter"/>
</dbReference>
<keyword evidence="5" id="KW-1185">Reference proteome</keyword>
<dbReference type="Pfam" id="PF00550">
    <property type="entry name" value="PP-binding"/>
    <property type="match status" value="1"/>
</dbReference>
<reference evidence="4 5" key="1">
    <citation type="submission" date="2023-08" db="EMBL/GenBank/DDBJ databases">
        <title>Pleionea litopenaei sp. nov., isolated from stomach of juvenile Litopenaeus vannamei.</title>
        <authorList>
            <person name="Rho A.M."/>
            <person name="Hwang C.Y."/>
        </authorList>
    </citation>
    <scope>NUCLEOTIDE SEQUENCE [LARGE SCALE GENOMIC DNA]</scope>
    <source>
        <strain evidence="4 5">HL-JVS1</strain>
    </source>
</reference>
<dbReference type="Pfam" id="PF00501">
    <property type="entry name" value="AMP-binding"/>
    <property type="match status" value="1"/>
</dbReference>
<proteinExistence type="predicted"/>
<comment type="cofactor">
    <cofactor evidence="1">
        <name>pantetheine 4'-phosphate</name>
        <dbReference type="ChEBI" id="CHEBI:47942"/>
    </cofactor>
</comment>
<dbReference type="InterPro" id="IPR036736">
    <property type="entry name" value="ACP-like_sf"/>
</dbReference>
<dbReference type="KEGG" id="plei:Q9312_19100"/>
<dbReference type="PROSITE" id="PS00455">
    <property type="entry name" value="AMP_BINDING"/>
    <property type="match status" value="1"/>
</dbReference>
<sequence>MNFNEKLSVNLKYDELSHRLGYSNSVSLLISQLNKSKLISQFQKIQKALEKSDCVWLSSLSAQIFEEEGTLVGEESQQRFCAKEQSRSFSPLTPCFVRVVIKKCTDPSGYLIVISGSKSLLSFSELKKLLSILFSESPIDFDIDPPALPARLTGRNTIGLESNKIRCLSKQESITRRLNNLIIDSTSLILASEVLSQAMFDNAATLLFDVCGDYEFEDKESLKRWSGTLESSQSVTSFKSRCFKYLETIDSDSIEDTCCQLKGNCQHLIGINHYQLDSSLINVQCVKILNASTHSLLSPLQVSLISDPKGEQIINVSYHSEYYDTQDIQSYLDSLLYIAKQLFDEKIQYLKDIKFIPPLNPCLIVEENEGDSCEVRNSCSLTQAFEKQVEQQSERIAVTFNNRHLTYNELNDYSNQLANLFIEELGVYQCRVGLKLERDEWMIVAMLAVLKTGSVYVPIDPATPVKRTKYICENSDIALLIDSNKIQEHQSQYELHQLSQLIERSKTYKPNAPVISESDNDAYIIYTSGSTGNPKGVSVPHGNVINLVEGLSAVYDFNENDVWSVFHSFAFDFSVWEIWGGLLTGGRLVIVPFDTSRDSNLFSNLVREQNITILSQTPSAFYQLQLTDDLGENCQQVRFVVFGGESLNCTFLRPWFEKIPSSQNCKLLNMYGITETTVHVTHREVTRQDSLVGSQSVGIPIRGWNFHILDELGRCLPANSIGEIYVSGSGLASEYCNQVELTKERFFIHPELNRRVYRSGDKGAVNHAGELLHLGRIDNQVKLRGFRIELEEISNQLLKMHPVVQAVTVLNLRRENDPASARIDAYVILDSEFESCPYAALREVLPEYMIPSSIYSVAKIPLTNNGKADTSNLNDHVLNVVSKDVNSSFFASPEYQDNKDSTDTLVIKEKLVDIWSELFEVEVTSNDNFFDLGGNSLFAIRMKKNLKNKGLPDIHLRELYQFQNIEALAVRVKELLG</sequence>
<dbReference type="InterPro" id="IPR042099">
    <property type="entry name" value="ANL_N_sf"/>
</dbReference>
<dbReference type="InterPro" id="IPR000873">
    <property type="entry name" value="AMP-dep_synth/lig_dom"/>
</dbReference>
<dbReference type="FunFam" id="3.40.50.980:FF:000002">
    <property type="entry name" value="Enterobactin synthetase component F"/>
    <property type="match status" value="1"/>
</dbReference>
<dbReference type="FunFam" id="3.40.50.980:FF:000001">
    <property type="entry name" value="Non-ribosomal peptide synthetase"/>
    <property type="match status" value="1"/>
</dbReference>
<evidence type="ECO:0000313" key="4">
    <source>
        <dbReference type="EMBL" id="WMS87315.1"/>
    </source>
</evidence>
<name>A0AA51RTI6_9GAMM</name>
<evidence type="ECO:0000259" key="3">
    <source>
        <dbReference type="PROSITE" id="PS50075"/>
    </source>
</evidence>
<dbReference type="InterPro" id="IPR010071">
    <property type="entry name" value="AA_adenyl_dom"/>
</dbReference>
<protein>
    <submittedName>
        <fullName evidence="4">Non-ribosomal peptide synthetase</fullName>
    </submittedName>
</protein>
<dbReference type="InterPro" id="IPR020845">
    <property type="entry name" value="AMP-binding_CS"/>
</dbReference>
<dbReference type="PANTHER" id="PTHR45527:SF1">
    <property type="entry name" value="FATTY ACID SYNTHASE"/>
    <property type="match status" value="1"/>
</dbReference>
<gene>
    <name evidence="4" type="ORF">Q9312_19100</name>
</gene>
<dbReference type="InterPro" id="IPR009081">
    <property type="entry name" value="PP-bd_ACP"/>
</dbReference>
<evidence type="ECO:0000313" key="5">
    <source>
        <dbReference type="Proteomes" id="UP001239782"/>
    </source>
</evidence>
<dbReference type="GO" id="GO:0005737">
    <property type="term" value="C:cytoplasm"/>
    <property type="evidence" value="ECO:0007669"/>
    <property type="project" value="TreeGrafter"/>
</dbReference>
<dbReference type="GO" id="GO:0031177">
    <property type="term" value="F:phosphopantetheine binding"/>
    <property type="evidence" value="ECO:0007669"/>
    <property type="project" value="TreeGrafter"/>
</dbReference>
<dbReference type="EMBL" id="CP133548">
    <property type="protein sequence ID" value="WMS87315.1"/>
    <property type="molecule type" value="Genomic_DNA"/>
</dbReference>
<dbReference type="PANTHER" id="PTHR45527">
    <property type="entry name" value="NONRIBOSOMAL PEPTIDE SYNTHETASE"/>
    <property type="match status" value="1"/>
</dbReference>
<dbReference type="Gene3D" id="3.40.50.12780">
    <property type="entry name" value="N-terminal domain of ligase-like"/>
    <property type="match status" value="1"/>
</dbReference>
<dbReference type="Proteomes" id="UP001239782">
    <property type="component" value="Chromosome"/>
</dbReference>
<feature type="domain" description="Carrier" evidence="3">
    <location>
        <begin position="902"/>
        <end position="976"/>
    </location>
</feature>